<evidence type="ECO:0000313" key="2">
    <source>
        <dbReference type="Proteomes" id="UP000768567"/>
    </source>
</evidence>
<sequence>MFIKIIKYRGLFLIIPYFPRIVRFFVDKKIDKKAYKKLTEPPKKELFPKMWEENIARVAEKQYNKQKKA</sequence>
<dbReference type="RefSeq" id="WP_193501152.1">
    <property type="nucleotide sequence ID" value="NZ_JADCKC010000002.1"/>
</dbReference>
<evidence type="ECO:0000313" key="1">
    <source>
        <dbReference type="EMBL" id="MBE5037654.1"/>
    </source>
</evidence>
<protein>
    <submittedName>
        <fullName evidence="1">Uncharacterized protein</fullName>
    </submittedName>
</protein>
<keyword evidence="2" id="KW-1185">Reference proteome</keyword>
<name>A0ABR9R3F2_9FIRM</name>
<comment type="caution">
    <text evidence="1">The sequence shown here is derived from an EMBL/GenBank/DDBJ whole genome shotgun (WGS) entry which is preliminary data.</text>
</comment>
<accession>A0ABR9R3F2</accession>
<reference evidence="1 2" key="1">
    <citation type="submission" date="2020-10" db="EMBL/GenBank/DDBJ databases">
        <title>ChiBAC.</title>
        <authorList>
            <person name="Zenner C."/>
            <person name="Hitch T.C.A."/>
            <person name="Clavel T."/>
        </authorList>
    </citation>
    <scope>NUCLEOTIDE SEQUENCE [LARGE SCALE GENOMIC DNA]</scope>
    <source>
        <strain evidence="1 2">DSM 109015</strain>
    </source>
</reference>
<proteinExistence type="predicted"/>
<dbReference type="Proteomes" id="UP000768567">
    <property type="component" value="Unassembled WGS sequence"/>
</dbReference>
<organism evidence="1 2">
    <name type="scientific">Gemmiger gallinarum</name>
    <dbReference type="NCBI Taxonomy" id="2779354"/>
    <lineage>
        <taxon>Bacteria</taxon>
        <taxon>Bacillati</taxon>
        <taxon>Bacillota</taxon>
        <taxon>Clostridia</taxon>
        <taxon>Eubacteriales</taxon>
        <taxon>Gemmiger</taxon>
    </lineage>
</organism>
<gene>
    <name evidence="1" type="ORF">INF35_07640</name>
</gene>
<dbReference type="EMBL" id="JADCKC010000002">
    <property type="protein sequence ID" value="MBE5037654.1"/>
    <property type="molecule type" value="Genomic_DNA"/>
</dbReference>